<dbReference type="HAMAP" id="MF_01948">
    <property type="entry name" value="LPS_assembly_LapA"/>
    <property type="match status" value="1"/>
</dbReference>
<protein>
    <recommendedName>
        <fullName evidence="5">Lipopolysaccharide assembly protein A</fullName>
    </recommendedName>
</protein>
<dbReference type="GO" id="GO:0005886">
    <property type="term" value="C:plasma membrane"/>
    <property type="evidence" value="ECO:0007669"/>
    <property type="project" value="UniProtKB-SubCell"/>
</dbReference>
<keyword evidence="3 5" id="KW-1133">Transmembrane helix</keyword>
<organism evidence="8 9">
    <name type="scientific">Xenorhabdus innexi</name>
    <dbReference type="NCBI Taxonomy" id="290109"/>
    <lineage>
        <taxon>Bacteria</taxon>
        <taxon>Pseudomonadati</taxon>
        <taxon>Pseudomonadota</taxon>
        <taxon>Gammaproteobacteria</taxon>
        <taxon>Enterobacterales</taxon>
        <taxon>Morganellaceae</taxon>
        <taxon>Xenorhabdus</taxon>
    </lineage>
</organism>
<dbReference type="InterPro" id="IPR010445">
    <property type="entry name" value="LapA_dom"/>
</dbReference>
<evidence type="ECO:0000256" key="1">
    <source>
        <dbReference type="ARBA" id="ARBA00022475"/>
    </source>
</evidence>
<dbReference type="Proteomes" id="UP000224871">
    <property type="component" value="Unassembled WGS sequence"/>
</dbReference>
<dbReference type="GO" id="GO:0008653">
    <property type="term" value="P:lipopolysaccharide metabolic process"/>
    <property type="evidence" value="ECO:0007669"/>
    <property type="project" value="InterPro"/>
</dbReference>
<dbReference type="RefSeq" id="WP_086953236.1">
    <property type="nucleotide sequence ID" value="NZ_CAWNQC010000001.1"/>
</dbReference>
<evidence type="ECO:0000256" key="4">
    <source>
        <dbReference type="ARBA" id="ARBA00023136"/>
    </source>
</evidence>
<gene>
    <name evidence="8" type="primary">yciS</name>
    <name evidence="5" type="synonym">lapA</name>
    <name evidence="7" type="ORF">Xinn_00084</name>
    <name evidence="8" type="ORF">XIS1_460075</name>
</gene>
<comment type="caution">
    <text evidence="5">Lacks conserved residue(s) required for the propagation of feature annotation.</text>
</comment>
<name>A0A1N6MY53_9GAMM</name>
<dbReference type="Pfam" id="PF06305">
    <property type="entry name" value="LapA_dom"/>
    <property type="match status" value="1"/>
</dbReference>
<accession>A0A1N6MY53</accession>
<reference evidence="8" key="2">
    <citation type="submission" date="2016-12" db="EMBL/GenBank/DDBJ databases">
        <authorList>
            <person name="Song W.-J."/>
            <person name="Kurnit D.M."/>
        </authorList>
    </citation>
    <scope>NUCLEOTIDE SEQUENCE [LARGE SCALE GENOMIC DNA]</scope>
    <source>
        <strain evidence="8">HGB1681</strain>
    </source>
</reference>
<evidence type="ECO:0000256" key="3">
    <source>
        <dbReference type="ARBA" id="ARBA00022989"/>
    </source>
</evidence>
<dbReference type="OrthoDB" id="7064015at2"/>
<keyword evidence="5" id="KW-0997">Cell inner membrane</keyword>
<keyword evidence="2 5" id="KW-0812">Transmembrane</keyword>
<proteinExistence type="inferred from homology"/>
<reference evidence="9" key="1">
    <citation type="submission" date="2016-12" db="EMBL/GenBank/DDBJ databases">
        <authorList>
            <person name="Gaudriault S."/>
        </authorList>
    </citation>
    <scope>NUCLEOTIDE SEQUENCE [LARGE SCALE GENOMIC DNA]</scope>
    <source>
        <strain evidence="9">HGB1681 (deposited as PTA-6826 in the American Type Culture Collection)</strain>
    </source>
</reference>
<feature type="transmembrane region" description="Helical" evidence="5">
    <location>
        <begin position="45"/>
        <end position="67"/>
    </location>
</feature>
<dbReference type="EMBL" id="FTLG01000188">
    <property type="protein sequence ID" value="SIP73760.1"/>
    <property type="molecule type" value="Genomic_DNA"/>
</dbReference>
<dbReference type="InterPro" id="IPR032906">
    <property type="entry name" value="LapA"/>
</dbReference>
<reference evidence="7 10" key="3">
    <citation type="journal article" date="2017" name="Nat. Microbiol.">
        <title>Natural product diversity associated with the nematode symbionts Photorhabdus and Xenorhabdus.</title>
        <authorList>
            <person name="Tobias N.J."/>
            <person name="Wolff H."/>
            <person name="Djahanschiri B."/>
            <person name="Grundmann F."/>
            <person name="Kronenwerth M."/>
            <person name="Shi Y.M."/>
            <person name="Simonyi S."/>
            <person name="Grun P."/>
            <person name="Shapiro-Ilan D."/>
            <person name="Pidot S.J."/>
            <person name="Stinear T.P."/>
            <person name="Ebersberger I."/>
            <person name="Bode H.B."/>
        </authorList>
    </citation>
    <scope>NUCLEOTIDE SEQUENCE [LARGE SCALE GENOMIC DNA]</scope>
    <source>
        <strain evidence="7 10">DSM 16336</strain>
    </source>
</reference>
<dbReference type="EMBL" id="NIBU01000001">
    <property type="protein sequence ID" value="PHM38798.1"/>
    <property type="molecule type" value="Genomic_DNA"/>
</dbReference>
<evidence type="ECO:0000313" key="10">
    <source>
        <dbReference type="Proteomes" id="UP000224871"/>
    </source>
</evidence>
<comment type="function">
    <text evidence="5">Involved in the assembly of lipopolysaccharide (LPS).</text>
</comment>
<comment type="subcellular location">
    <subcellularLocation>
        <location evidence="5">Cell inner membrane</location>
        <topology evidence="5">Single-pass membrane protein</topology>
    </subcellularLocation>
</comment>
<evidence type="ECO:0000259" key="6">
    <source>
        <dbReference type="Pfam" id="PF06305"/>
    </source>
</evidence>
<evidence type="ECO:0000256" key="2">
    <source>
        <dbReference type="ARBA" id="ARBA00022692"/>
    </source>
</evidence>
<keyword evidence="1 5" id="KW-1003">Cell membrane</keyword>
<dbReference type="AlphaFoldDB" id="A0A1N6MY53"/>
<evidence type="ECO:0000313" key="8">
    <source>
        <dbReference type="EMBL" id="SIP73760.1"/>
    </source>
</evidence>
<dbReference type="Proteomes" id="UP000196435">
    <property type="component" value="Unassembled WGS sequence"/>
</dbReference>
<keyword evidence="4 5" id="KW-0472">Membrane</keyword>
<feature type="domain" description="Lipopolysaccharide assembly protein A" evidence="6">
    <location>
        <begin position="23"/>
        <end position="86"/>
    </location>
</feature>
<comment type="similarity">
    <text evidence="5">Belongs to the LapA family.</text>
</comment>
<sequence>MKYFLILLLALVVFVISVTLGANNNQVVTFNYLIAKGDYSISTLLASLFAIGFALGWGICGGFYLRASMSLKRAKRKITRLETQLEQPVELSTKTASPASVILDKE</sequence>
<evidence type="ECO:0000313" key="7">
    <source>
        <dbReference type="EMBL" id="PHM38798.1"/>
    </source>
</evidence>
<evidence type="ECO:0000313" key="9">
    <source>
        <dbReference type="Proteomes" id="UP000196435"/>
    </source>
</evidence>
<evidence type="ECO:0000256" key="5">
    <source>
        <dbReference type="HAMAP-Rule" id="MF_01948"/>
    </source>
</evidence>
<keyword evidence="10" id="KW-1185">Reference proteome</keyword>